<dbReference type="InterPro" id="IPR055411">
    <property type="entry name" value="LRR_FXL15/At3g58940/PEG3-like"/>
</dbReference>
<dbReference type="PANTHER" id="PTHR31900:SF32">
    <property type="entry name" value="F-BOX_RNI_FBD-LIKE DOMAIN PROTEIN"/>
    <property type="match status" value="1"/>
</dbReference>
<reference evidence="2 3" key="1">
    <citation type="submission" date="2017-09" db="EMBL/GenBank/DDBJ databases">
        <title>WGS assembly of Aquilegia coerulea Goldsmith.</title>
        <authorList>
            <person name="Hodges S."/>
            <person name="Kramer E."/>
            <person name="Nordborg M."/>
            <person name="Tomkins J."/>
            <person name="Borevitz J."/>
            <person name="Derieg N."/>
            <person name="Yan J."/>
            <person name="Mihaltcheva S."/>
            <person name="Hayes R.D."/>
            <person name="Rokhsar D."/>
        </authorList>
    </citation>
    <scope>NUCLEOTIDE SEQUENCE [LARGE SCALE GENOMIC DNA]</scope>
    <source>
        <strain evidence="3">cv. Goldsmith</strain>
    </source>
</reference>
<dbReference type="OrthoDB" id="612216at2759"/>
<evidence type="ECO:0000313" key="2">
    <source>
        <dbReference type="EMBL" id="PIA37607.1"/>
    </source>
</evidence>
<evidence type="ECO:0000313" key="3">
    <source>
        <dbReference type="Proteomes" id="UP000230069"/>
    </source>
</evidence>
<keyword evidence="3" id="KW-1185">Reference proteome</keyword>
<dbReference type="STRING" id="218851.A0A2G5D313"/>
<dbReference type="InterPro" id="IPR036047">
    <property type="entry name" value="F-box-like_dom_sf"/>
</dbReference>
<proteinExistence type="predicted"/>
<feature type="non-terminal residue" evidence="2">
    <location>
        <position position="365"/>
    </location>
</feature>
<gene>
    <name evidence="2" type="ORF">AQUCO_03000280v1</name>
</gene>
<dbReference type="Pfam" id="PF00646">
    <property type="entry name" value="F-box"/>
    <property type="match status" value="1"/>
</dbReference>
<dbReference type="InParanoid" id="A0A2G5D313"/>
<feature type="domain" description="F-box" evidence="1">
    <location>
        <begin position="12"/>
        <end position="60"/>
    </location>
</feature>
<dbReference type="Gene3D" id="1.20.1280.50">
    <property type="match status" value="1"/>
</dbReference>
<dbReference type="InterPro" id="IPR001810">
    <property type="entry name" value="F-box_dom"/>
</dbReference>
<dbReference type="PANTHER" id="PTHR31900">
    <property type="entry name" value="F-BOX/RNI SUPERFAMILY PROTEIN-RELATED"/>
    <property type="match status" value="1"/>
</dbReference>
<dbReference type="SUPFAM" id="SSF81383">
    <property type="entry name" value="F-box domain"/>
    <property type="match status" value="1"/>
</dbReference>
<accession>A0A2G5D313</accession>
<sequence>MKKLCCSSDQNKDIISYLPDPIRSHIVSSLPMKDALRTKTLSRRWRNVCSSLSTLEFSQYDFRNSNSKCDFKDLVDETLHFHDGSDIQKFSLAITIDDTYIHSRRANSWIYFALQHNVQHLTLRFWVSLPVKLLRLPCCLFTSTTLSVLHLYCYYGCDLEWPTNIKFPMVKYFHLEEVTFYDENVTNKIFSSCTFPVLEDLLVVHCSFNSSGTLSISIPSIKFLQLIWEKDHMVNLSIPFIRKIDYQCQSPPNMSCESLSSLLSACFQFPVPEAITNDSTFYSSVRKILIGLHNVNSLDLSEGVIESIARDPDVLAHLPGSYCSLEELYLEIIPTENFVKVIPFLLRIYPNLKRLYISVYEPENY</sequence>
<dbReference type="Proteomes" id="UP000230069">
    <property type="component" value="Unassembled WGS sequence"/>
</dbReference>
<evidence type="ECO:0000259" key="1">
    <source>
        <dbReference type="PROSITE" id="PS50181"/>
    </source>
</evidence>
<dbReference type="FunCoup" id="A0A2G5D313">
    <property type="interactions" value="394"/>
</dbReference>
<dbReference type="AlphaFoldDB" id="A0A2G5D313"/>
<dbReference type="SUPFAM" id="SSF52047">
    <property type="entry name" value="RNI-like"/>
    <property type="match status" value="1"/>
</dbReference>
<protein>
    <recommendedName>
        <fullName evidence="1">F-box domain-containing protein</fullName>
    </recommendedName>
</protein>
<dbReference type="Pfam" id="PF24758">
    <property type="entry name" value="LRR_At5g56370"/>
    <property type="match status" value="1"/>
</dbReference>
<dbReference type="EMBL" id="KZ305047">
    <property type="protein sequence ID" value="PIA37607.1"/>
    <property type="molecule type" value="Genomic_DNA"/>
</dbReference>
<organism evidence="2 3">
    <name type="scientific">Aquilegia coerulea</name>
    <name type="common">Rocky mountain columbine</name>
    <dbReference type="NCBI Taxonomy" id="218851"/>
    <lineage>
        <taxon>Eukaryota</taxon>
        <taxon>Viridiplantae</taxon>
        <taxon>Streptophyta</taxon>
        <taxon>Embryophyta</taxon>
        <taxon>Tracheophyta</taxon>
        <taxon>Spermatophyta</taxon>
        <taxon>Magnoliopsida</taxon>
        <taxon>Ranunculales</taxon>
        <taxon>Ranunculaceae</taxon>
        <taxon>Thalictroideae</taxon>
        <taxon>Aquilegia</taxon>
    </lineage>
</organism>
<dbReference type="InterPro" id="IPR050232">
    <property type="entry name" value="FBL13/AtMIF1-like"/>
</dbReference>
<name>A0A2G5D313_AQUCA</name>
<dbReference type="PROSITE" id="PS50181">
    <property type="entry name" value="FBOX"/>
    <property type="match status" value="1"/>
</dbReference>